<proteinExistence type="predicted"/>
<feature type="compositionally biased region" description="Basic residues" evidence="1">
    <location>
        <begin position="79"/>
        <end position="88"/>
    </location>
</feature>
<organism evidence="2">
    <name type="scientific">Lepeophtheirus salmonis</name>
    <name type="common">Salmon louse</name>
    <name type="synonym">Caligus salmonis</name>
    <dbReference type="NCBI Taxonomy" id="72036"/>
    <lineage>
        <taxon>Eukaryota</taxon>
        <taxon>Metazoa</taxon>
        <taxon>Ecdysozoa</taxon>
        <taxon>Arthropoda</taxon>
        <taxon>Crustacea</taxon>
        <taxon>Multicrustacea</taxon>
        <taxon>Hexanauplia</taxon>
        <taxon>Copepoda</taxon>
        <taxon>Siphonostomatoida</taxon>
        <taxon>Caligidae</taxon>
        <taxon>Lepeophtheirus</taxon>
    </lineage>
</organism>
<evidence type="ECO:0000313" key="2">
    <source>
        <dbReference type="EMBL" id="CDW23122.1"/>
    </source>
</evidence>
<sequence>MFYLFLIMQKNIKYKLQSFDRRDFVEDGMEVLYPRCRQCYDGTPKNPDISYHRFPGFNIPPIKSLNPSGRRLFQDPKLTRKRKRLSRQ</sequence>
<evidence type="ECO:0000256" key="1">
    <source>
        <dbReference type="SAM" id="MobiDB-lite"/>
    </source>
</evidence>
<accession>A0A0K2TC13</accession>
<reference evidence="2" key="1">
    <citation type="submission" date="2014-05" db="EMBL/GenBank/DDBJ databases">
        <authorList>
            <person name="Chronopoulou M."/>
        </authorList>
    </citation>
    <scope>NUCLEOTIDE SEQUENCE</scope>
    <source>
        <tissue evidence="2">Whole organism</tissue>
    </source>
</reference>
<feature type="region of interest" description="Disordered" evidence="1">
    <location>
        <begin position="62"/>
        <end position="88"/>
    </location>
</feature>
<protein>
    <submittedName>
        <fullName evidence="2">Uncharacterized protein</fullName>
    </submittedName>
</protein>
<name>A0A0K2TC13_LEPSM</name>
<dbReference type="AlphaFoldDB" id="A0A0K2TC13"/>
<dbReference type="EMBL" id="HACA01005761">
    <property type="protein sequence ID" value="CDW23122.1"/>
    <property type="molecule type" value="Transcribed_RNA"/>
</dbReference>